<evidence type="ECO:0000256" key="1">
    <source>
        <dbReference type="ARBA" id="ARBA00004170"/>
    </source>
</evidence>
<name>A0A0A7CPD2_ACHHY</name>
<accession>A0A0A7CPD2</accession>
<dbReference type="InterPro" id="IPR000222">
    <property type="entry name" value="PP2C_BS"/>
</dbReference>
<dbReference type="GO" id="GO:0004722">
    <property type="term" value="F:protein serine/threonine phosphatase activity"/>
    <property type="evidence" value="ECO:0007669"/>
    <property type="project" value="InterPro"/>
</dbReference>
<protein>
    <submittedName>
        <fullName evidence="8">Secreted protein</fullName>
    </submittedName>
</protein>
<evidence type="ECO:0000256" key="6">
    <source>
        <dbReference type="SAM" id="SignalP"/>
    </source>
</evidence>
<evidence type="ECO:0000256" key="3">
    <source>
        <dbReference type="ARBA" id="ARBA00022801"/>
    </source>
</evidence>
<dbReference type="PROSITE" id="PS01032">
    <property type="entry name" value="PPM_1"/>
    <property type="match status" value="1"/>
</dbReference>
<feature type="chain" id="PRO_5002038226" evidence="6">
    <location>
        <begin position="26"/>
        <end position="515"/>
    </location>
</feature>
<dbReference type="GO" id="GO:0046872">
    <property type="term" value="F:metal ion binding"/>
    <property type="evidence" value="ECO:0007669"/>
    <property type="project" value="UniProtKB-KW"/>
</dbReference>
<evidence type="ECO:0000256" key="2">
    <source>
        <dbReference type="ARBA" id="ARBA00022723"/>
    </source>
</evidence>
<dbReference type="SMART" id="SM00332">
    <property type="entry name" value="PP2Cc"/>
    <property type="match status" value="1"/>
</dbReference>
<dbReference type="Gene3D" id="3.60.40.10">
    <property type="entry name" value="PPM-type phosphatase domain"/>
    <property type="match status" value="1"/>
</dbReference>
<keyword evidence="4 5" id="KW-0904">Protein phosphatase</keyword>
<evidence type="ECO:0000256" key="5">
    <source>
        <dbReference type="RuleBase" id="RU003465"/>
    </source>
</evidence>
<dbReference type="InterPro" id="IPR036457">
    <property type="entry name" value="PPM-type-like_dom_sf"/>
</dbReference>
<dbReference type="GO" id="GO:0016020">
    <property type="term" value="C:membrane"/>
    <property type="evidence" value="ECO:0007669"/>
    <property type="project" value="UniProtKB-SubCell"/>
</dbReference>
<dbReference type="SUPFAM" id="SSF81606">
    <property type="entry name" value="PP2C-like"/>
    <property type="match status" value="1"/>
</dbReference>
<dbReference type="Pfam" id="PF00481">
    <property type="entry name" value="PP2C"/>
    <property type="match status" value="1"/>
</dbReference>
<evidence type="ECO:0000256" key="4">
    <source>
        <dbReference type="ARBA" id="ARBA00022912"/>
    </source>
</evidence>
<comment type="subcellular location">
    <subcellularLocation>
        <location evidence="1">Membrane</location>
        <topology evidence="1">Peripheral membrane protein</topology>
    </subcellularLocation>
</comment>
<dbReference type="PANTHER" id="PTHR13832:SF827">
    <property type="entry name" value="PROTEIN PHOSPHATASE 1L"/>
    <property type="match status" value="1"/>
</dbReference>
<dbReference type="EMBL" id="KM038917">
    <property type="protein sequence ID" value="AIG56378.1"/>
    <property type="molecule type" value="Genomic_DNA"/>
</dbReference>
<feature type="domain" description="PPM-type phosphatase" evidence="7">
    <location>
        <begin position="171"/>
        <end position="512"/>
    </location>
</feature>
<organism evidence="8">
    <name type="scientific">Achlya hypogyna</name>
    <name type="common">Oomycete</name>
    <name type="synonym">Protoachlya hypogyna</name>
    <dbReference type="NCBI Taxonomy" id="1202772"/>
    <lineage>
        <taxon>Eukaryota</taxon>
        <taxon>Sar</taxon>
        <taxon>Stramenopiles</taxon>
        <taxon>Oomycota</taxon>
        <taxon>Saprolegniomycetes</taxon>
        <taxon>Saprolegniales</taxon>
        <taxon>Achlyaceae</taxon>
        <taxon>Achlya</taxon>
    </lineage>
</organism>
<keyword evidence="3 5" id="KW-0378">Hydrolase</keyword>
<dbReference type="InterPro" id="IPR015655">
    <property type="entry name" value="PP2C"/>
</dbReference>
<evidence type="ECO:0000313" key="8">
    <source>
        <dbReference type="EMBL" id="AIG56378.1"/>
    </source>
</evidence>
<dbReference type="PROSITE" id="PS51746">
    <property type="entry name" value="PPM_2"/>
    <property type="match status" value="1"/>
</dbReference>
<dbReference type="InterPro" id="IPR001932">
    <property type="entry name" value="PPM-type_phosphatase-like_dom"/>
</dbReference>
<evidence type="ECO:0000259" key="7">
    <source>
        <dbReference type="PROSITE" id="PS51746"/>
    </source>
</evidence>
<sequence length="515" mass="54955">MVRRRHAPSPWAQLLVLTTPGLSLAKLLASLEGTSAFAAHVIQAFEGVKFSHVAVDRHGAPALLLLAGALAMHAHVGVAFLQDSHPSERTLLLLTDLIENAEDLRRQAAAATKKCSGTIAGIAAVCGKEELPDDLDVAMPWFCGWTPKGAKMQVDSLPVVKPRPAKPFELRNCTTSYEGNVMSEDRSDHWTTDDSALFAVYDGHGGDIAVNFVHAKLGGLILDALEARLKRKRDHPVAPTIPEALTSAFLECDELLKAKLRAYGPTISTSKGFCNTGSCVVTALFHGNDLVIANVGDCQAVLGYTTSITSTVEASTLAAKVLTTSHDCHNAAEVKKVIERSNDRNAVRMSKDDRLCIGEYGIKRVAGSLSVTRALGDMYLKSAEFSNPPYKAKVPYITAEPDVVVHTVSKLDKFVILASDGLWEVVPPLLAVQIVSNYGIVAVRDSADSPIVTTAANAGDAPIASASAALVHCALDRAASKEGMALHDLLAIAKGPQRRSIHDDITCTVIFIEHP</sequence>
<keyword evidence="6" id="KW-0732">Signal</keyword>
<feature type="signal peptide" evidence="6">
    <location>
        <begin position="1"/>
        <end position="25"/>
    </location>
</feature>
<keyword evidence="2" id="KW-0479">Metal-binding</keyword>
<reference evidence="8" key="1">
    <citation type="journal article" date="2014" name="Genome Biol. Evol.">
        <title>The secreted proteins of Achlya hypogyna and Thraustotheca clavata identify the ancestral oomycete secretome and reveal gene acquisitions by horizontal gene transfer.</title>
        <authorList>
            <person name="Misner I."/>
            <person name="Blouin N."/>
            <person name="Leonard G."/>
            <person name="Richards T.A."/>
            <person name="Lane C.E."/>
        </authorList>
    </citation>
    <scope>NUCLEOTIDE SEQUENCE</scope>
    <source>
        <strain evidence="8">ATCC 48635</strain>
    </source>
</reference>
<proteinExistence type="inferred from homology"/>
<dbReference type="PANTHER" id="PTHR13832">
    <property type="entry name" value="PROTEIN PHOSPHATASE 2C"/>
    <property type="match status" value="1"/>
</dbReference>
<dbReference type="AlphaFoldDB" id="A0A0A7CPD2"/>
<dbReference type="CDD" id="cd00143">
    <property type="entry name" value="PP2Cc"/>
    <property type="match status" value="1"/>
</dbReference>
<comment type="similarity">
    <text evidence="5">Belongs to the PP2C family.</text>
</comment>